<protein>
    <submittedName>
        <fullName evidence="3">NDR1/HIN1-like protein 1</fullName>
    </submittedName>
</protein>
<dbReference type="OrthoDB" id="1109538at2759"/>
<feature type="transmembrane region" description="Helical" evidence="1">
    <location>
        <begin position="25"/>
        <end position="47"/>
    </location>
</feature>
<evidence type="ECO:0000313" key="2">
    <source>
        <dbReference type="Proteomes" id="UP000504610"/>
    </source>
</evidence>
<dbReference type="KEGG" id="rsz:108811029"/>
<dbReference type="AlphaFoldDB" id="A0A6J0JU35"/>
<dbReference type="RefSeq" id="XP_018438596.2">
    <property type="nucleotide sequence ID" value="XM_018583094.2"/>
</dbReference>
<dbReference type="Proteomes" id="UP000504610">
    <property type="component" value="Chromosome 6"/>
</dbReference>
<evidence type="ECO:0000256" key="1">
    <source>
        <dbReference type="SAM" id="Phobius"/>
    </source>
</evidence>
<name>A0A6J0JU35_RAPSA</name>
<accession>A0A6J0JU35</accession>
<evidence type="ECO:0000313" key="3">
    <source>
        <dbReference type="RefSeq" id="XP_018438596.2"/>
    </source>
</evidence>
<gene>
    <name evidence="3" type="primary">LOC108811029</name>
</gene>
<keyword evidence="2" id="KW-1185">Reference proteome</keyword>
<sequence length="180" mass="19810">MRKLEEGATQSVSYEDIQEKRIRKILWGFVAAVLLLSIGLIVFFTLIKPPVPLFMLDDLSVDPVSNSSLVVTLSSTNPSSTTNIYYSKMSVGVQIKGIFQSEPVFLQSTLQTTHERTPWTVIVAMNKTNGSLGISDGLMKDGEIVAHVNTLGKYGILKKSLLYTCPILNDLKTSKPCQVT</sequence>
<reference evidence="3" key="2">
    <citation type="submission" date="2025-08" db="UniProtKB">
        <authorList>
            <consortium name="RefSeq"/>
        </authorList>
    </citation>
    <scope>IDENTIFICATION</scope>
    <source>
        <tissue evidence="3">Leaf</tissue>
    </source>
</reference>
<proteinExistence type="predicted"/>
<keyword evidence="1" id="KW-0472">Membrane</keyword>
<organism evidence="2 3">
    <name type="scientific">Raphanus sativus</name>
    <name type="common">Radish</name>
    <name type="synonym">Raphanus raphanistrum var. sativus</name>
    <dbReference type="NCBI Taxonomy" id="3726"/>
    <lineage>
        <taxon>Eukaryota</taxon>
        <taxon>Viridiplantae</taxon>
        <taxon>Streptophyta</taxon>
        <taxon>Embryophyta</taxon>
        <taxon>Tracheophyta</taxon>
        <taxon>Spermatophyta</taxon>
        <taxon>Magnoliopsida</taxon>
        <taxon>eudicotyledons</taxon>
        <taxon>Gunneridae</taxon>
        <taxon>Pentapetalae</taxon>
        <taxon>rosids</taxon>
        <taxon>malvids</taxon>
        <taxon>Brassicales</taxon>
        <taxon>Brassicaceae</taxon>
        <taxon>Brassiceae</taxon>
        <taxon>Raphanus</taxon>
    </lineage>
</organism>
<keyword evidence="1" id="KW-1133">Transmembrane helix</keyword>
<reference evidence="2" key="1">
    <citation type="journal article" date="2019" name="Database">
        <title>The radish genome database (RadishGD): an integrated information resource for radish genomics.</title>
        <authorList>
            <person name="Yu H.J."/>
            <person name="Baek S."/>
            <person name="Lee Y.J."/>
            <person name="Cho A."/>
            <person name="Mun J.H."/>
        </authorList>
    </citation>
    <scope>NUCLEOTIDE SEQUENCE [LARGE SCALE GENOMIC DNA]</scope>
    <source>
        <strain evidence="2">cv. WK10039</strain>
    </source>
</reference>
<keyword evidence="1" id="KW-0812">Transmembrane</keyword>
<dbReference type="GeneID" id="108811029"/>